<evidence type="ECO:0000256" key="1">
    <source>
        <dbReference type="SAM" id="MobiDB-lite"/>
    </source>
</evidence>
<sequence>MKICALLNEQFNEFKTSVFEKICNLTNKIDKLEKITLKMDKDNSASTQGYAAAVQHPLNLDNGKTKPKVKSGPQEKNKGASGKPNPPEKVNTPISSLAPVSTLVSDSNTSILSVSREKLLLPGMAWSKKTRKNGYR</sequence>
<feature type="region of interest" description="Disordered" evidence="1">
    <location>
        <begin position="46"/>
        <end position="94"/>
    </location>
</feature>
<evidence type="ECO:0000313" key="2">
    <source>
        <dbReference type="EMBL" id="CAG4986300.1"/>
    </source>
</evidence>
<dbReference type="EMBL" id="CAJQZP010000810">
    <property type="protein sequence ID" value="CAG4986300.1"/>
    <property type="molecule type" value="Genomic_DNA"/>
</dbReference>
<evidence type="ECO:0000313" key="3">
    <source>
        <dbReference type="Proteomes" id="UP000691718"/>
    </source>
</evidence>
<organism evidence="2 3">
    <name type="scientific">Parnassius apollo</name>
    <name type="common">Apollo butterfly</name>
    <name type="synonym">Papilio apollo</name>
    <dbReference type="NCBI Taxonomy" id="110799"/>
    <lineage>
        <taxon>Eukaryota</taxon>
        <taxon>Metazoa</taxon>
        <taxon>Ecdysozoa</taxon>
        <taxon>Arthropoda</taxon>
        <taxon>Hexapoda</taxon>
        <taxon>Insecta</taxon>
        <taxon>Pterygota</taxon>
        <taxon>Neoptera</taxon>
        <taxon>Endopterygota</taxon>
        <taxon>Lepidoptera</taxon>
        <taxon>Glossata</taxon>
        <taxon>Ditrysia</taxon>
        <taxon>Papilionoidea</taxon>
        <taxon>Papilionidae</taxon>
        <taxon>Parnassiinae</taxon>
        <taxon>Parnassini</taxon>
        <taxon>Parnassius</taxon>
        <taxon>Parnassius</taxon>
    </lineage>
</organism>
<dbReference type="OrthoDB" id="7458550at2759"/>
<gene>
    <name evidence="2" type="ORF">PAPOLLO_LOCUS11214</name>
</gene>
<comment type="caution">
    <text evidence="2">The sequence shown here is derived from an EMBL/GenBank/DDBJ whole genome shotgun (WGS) entry which is preliminary data.</text>
</comment>
<accession>A0A8S3WW18</accession>
<name>A0A8S3WW18_PARAO</name>
<dbReference type="Proteomes" id="UP000691718">
    <property type="component" value="Unassembled WGS sequence"/>
</dbReference>
<protein>
    <submittedName>
        <fullName evidence="2">(apollo) hypothetical protein</fullName>
    </submittedName>
</protein>
<reference evidence="2" key="1">
    <citation type="submission" date="2021-04" db="EMBL/GenBank/DDBJ databases">
        <authorList>
            <person name="Tunstrom K."/>
        </authorList>
    </citation>
    <scope>NUCLEOTIDE SEQUENCE</scope>
</reference>
<proteinExistence type="predicted"/>
<dbReference type="AlphaFoldDB" id="A0A8S3WW18"/>
<keyword evidence="3" id="KW-1185">Reference proteome</keyword>